<dbReference type="OrthoDB" id="3902269at2759"/>
<feature type="non-terminal residue" evidence="1">
    <location>
        <position position="309"/>
    </location>
</feature>
<dbReference type="AlphaFoldDB" id="A0A9P8K3D8"/>
<gene>
    <name evidence="1" type="ORF">KCV03_g8882</name>
</gene>
<organism evidence="1 2">
    <name type="scientific">Aureobasidium melanogenum</name>
    <name type="common">Aureobasidium pullulans var. melanogenum</name>
    <dbReference type="NCBI Taxonomy" id="46634"/>
    <lineage>
        <taxon>Eukaryota</taxon>
        <taxon>Fungi</taxon>
        <taxon>Dikarya</taxon>
        <taxon>Ascomycota</taxon>
        <taxon>Pezizomycotina</taxon>
        <taxon>Dothideomycetes</taxon>
        <taxon>Dothideomycetidae</taxon>
        <taxon>Dothideales</taxon>
        <taxon>Saccotheciaceae</taxon>
        <taxon>Aureobasidium</taxon>
    </lineage>
</organism>
<sequence>MTDYNCATHEHILEMIELTTRCTALNPPVLETCSTSCSMIERRQFTDMIQLANHILFLAQMQTQNDLAGQVQSILERWVLRGDPMPNQFIYETAELFASVGYRFRVVQWTTREQAFDQLVSAAQNTPLSDAETASDIILDGSRIQQDYTSFTPWAMNSYEGQFHASNVPPQQSPRRSSVYKKDPKIDLDCIGCPTCNFCTKVKKDMFKHEAQHWEDPHPCVCTHLDPIIMAAEIDTRKCHCGKLTINENARMLRNWADERTGHLVHKFGMSETMPTFANITAIQMQRDVTVPKMELYLNINSQSSGIRR</sequence>
<accession>A0A9P8K3D8</accession>
<comment type="caution">
    <text evidence="1">The sequence shown here is derived from an EMBL/GenBank/DDBJ whole genome shotgun (WGS) entry which is preliminary data.</text>
</comment>
<protein>
    <submittedName>
        <fullName evidence="1">Uncharacterized protein</fullName>
    </submittedName>
</protein>
<proteinExistence type="predicted"/>
<name>A0A9P8K3D8_AURME</name>
<reference evidence="1" key="1">
    <citation type="journal article" date="2021" name="J Fungi (Basel)">
        <title>Virulence traits and population genomics of the black yeast Aureobasidium melanogenum.</title>
        <authorList>
            <person name="Cernosa A."/>
            <person name="Sun X."/>
            <person name="Gostincar C."/>
            <person name="Fang C."/>
            <person name="Gunde-Cimerman N."/>
            <person name="Song Z."/>
        </authorList>
    </citation>
    <scope>NUCLEOTIDE SEQUENCE</scope>
    <source>
        <strain evidence="1">EXF-8016</strain>
    </source>
</reference>
<evidence type="ECO:0000313" key="1">
    <source>
        <dbReference type="EMBL" id="KAH0213521.1"/>
    </source>
</evidence>
<dbReference type="EMBL" id="JAHFYH010000095">
    <property type="protein sequence ID" value="KAH0213521.1"/>
    <property type="molecule type" value="Genomic_DNA"/>
</dbReference>
<evidence type="ECO:0000313" key="2">
    <source>
        <dbReference type="Proteomes" id="UP000767238"/>
    </source>
</evidence>
<reference evidence="1" key="2">
    <citation type="submission" date="2021-08" db="EMBL/GenBank/DDBJ databases">
        <authorList>
            <person name="Gostincar C."/>
            <person name="Sun X."/>
            <person name="Song Z."/>
            <person name="Gunde-Cimerman N."/>
        </authorList>
    </citation>
    <scope>NUCLEOTIDE SEQUENCE</scope>
    <source>
        <strain evidence="1">EXF-8016</strain>
    </source>
</reference>
<dbReference type="Proteomes" id="UP000767238">
    <property type="component" value="Unassembled WGS sequence"/>
</dbReference>